<gene>
    <name evidence="1" type="ORF">WA026_010759</name>
</gene>
<proteinExistence type="predicted"/>
<dbReference type="AlphaFoldDB" id="A0AAW1UWN9"/>
<organism evidence="1 2">
    <name type="scientific">Henosepilachna vigintioctopunctata</name>
    <dbReference type="NCBI Taxonomy" id="420089"/>
    <lineage>
        <taxon>Eukaryota</taxon>
        <taxon>Metazoa</taxon>
        <taxon>Ecdysozoa</taxon>
        <taxon>Arthropoda</taxon>
        <taxon>Hexapoda</taxon>
        <taxon>Insecta</taxon>
        <taxon>Pterygota</taxon>
        <taxon>Neoptera</taxon>
        <taxon>Endopterygota</taxon>
        <taxon>Coleoptera</taxon>
        <taxon>Polyphaga</taxon>
        <taxon>Cucujiformia</taxon>
        <taxon>Coccinelloidea</taxon>
        <taxon>Coccinellidae</taxon>
        <taxon>Epilachninae</taxon>
        <taxon>Epilachnini</taxon>
        <taxon>Henosepilachna</taxon>
    </lineage>
</organism>
<comment type="caution">
    <text evidence="1">The sequence shown here is derived from an EMBL/GenBank/DDBJ whole genome shotgun (WGS) entry which is preliminary data.</text>
</comment>
<keyword evidence="2" id="KW-1185">Reference proteome</keyword>
<reference evidence="1 2" key="1">
    <citation type="submission" date="2023-03" db="EMBL/GenBank/DDBJ databases">
        <title>Genome insight into feeding habits of ladybird beetles.</title>
        <authorList>
            <person name="Li H.-S."/>
            <person name="Huang Y.-H."/>
            <person name="Pang H."/>
        </authorList>
    </citation>
    <scope>NUCLEOTIDE SEQUENCE [LARGE SCALE GENOMIC DNA]</scope>
    <source>
        <strain evidence="1">SYSU_2023b</strain>
        <tissue evidence="1">Whole body</tissue>
    </source>
</reference>
<evidence type="ECO:0000313" key="1">
    <source>
        <dbReference type="EMBL" id="KAK9885261.1"/>
    </source>
</evidence>
<accession>A0AAW1UWN9</accession>
<sequence length="116" mass="13197">MNIYALKENGDITSYTFTYLALIKLVLTGNGKNGANFWKFQISVLETVQTLTYCNHPSTKLDSVSCQAYINYKGSRLAVLYRPTETTLSDRTSRRLELAEFSPVRAPDDFLSEPFR</sequence>
<name>A0AAW1UWN9_9CUCU</name>
<protein>
    <submittedName>
        <fullName evidence="1">Uncharacterized protein</fullName>
    </submittedName>
</protein>
<evidence type="ECO:0000313" key="2">
    <source>
        <dbReference type="Proteomes" id="UP001431783"/>
    </source>
</evidence>
<dbReference type="EMBL" id="JARQZJ010000095">
    <property type="protein sequence ID" value="KAK9885261.1"/>
    <property type="molecule type" value="Genomic_DNA"/>
</dbReference>
<dbReference type="Proteomes" id="UP001431783">
    <property type="component" value="Unassembled WGS sequence"/>
</dbReference>